<evidence type="ECO:0000313" key="1">
    <source>
        <dbReference type="EMBL" id="TDH61169.1"/>
    </source>
</evidence>
<gene>
    <name evidence="1" type="ORF">E2C06_18190</name>
</gene>
<dbReference type="EMBL" id="SMSJ01000025">
    <property type="protein sequence ID" value="TDH61169.1"/>
    <property type="molecule type" value="Genomic_DNA"/>
</dbReference>
<proteinExistence type="predicted"/>
<dbReference type="Proteomes" id="UP000295096">
    <property type="component" value="Unassembled WGS sequence"/>
</dbReference>
<comment type="caution">
    <text evidence="1">The sequence shown here is derived from an EMBL/GenBank/DDBJ whole genome shotgun (WGS) entry which is preliminary data.</text>
</comment>
<accession>A0A4R5QER4</accession>
<reference evidence="1 2" key="1">
    <citation type="journal article" date="2016" name="J. Microbiol.">
        <title>Dankookia rubra gen. nov., sp. nov., an alphaproteobacterium isolated from sediment of a shallow stream.</title>
        <authorList>
            <person name="Kim W.H."/>
            <person name="Kim D.H."/>
            <person name="Kang K."/>
            <person name="Ahn T.Y."/>
        </authorList>
    </citation>
    <scope>NUCLEOTIDE SEQUENCE [LARGE SCALE GENOMIC DNA]</scope>
    <source>
        <strain evidence="1 2">JCM30602</strain>
    </source>
</reference>
<evidence type="ECO:0000313" key="2">
    <source>
        <dbReference type="Proteomes" id="UP000295096"/>
    </source>
</evidence>
<sequence length="209" mass="22533">MTRLLPLGFAVHPSAWTAALDGTRHDGQGTADPAQDAGACRFCGDPRPVAPEPLPLDGDHGNRQAANLATACLHCRAMHRLGSDQIDREAVLIWLPDVSQAALNWLVRAVHRVFVAHGEAPCLASRPATDTPWLRAAYRTYQALDHLSRDAEKRIGTSSPRELGAALLSMPAPRRAVPAGLRLLHQGRHHVAGRDVYPALLEAASELPT</sequence>
<keyword evidence="2" id="KW-1185">Reference proteome</keyword>
<organism evidence="1 2">
    <name type="scientific">Dankookia rubra</name>
    <dbReference type="NCBI Taxonomy" id="1442381"/>
    <lineage>
        <taxon>Bacteria</taxon>
        <taxon>Pseudomonadati</taxon>
        <taxon>Pseudomonadota</taxon>
        <taxon>Alphaproteobacteria</taxon>
        <taxon>Acetobacterales</taxon>
        <taxon>Roseomonadaceae</taxon>
        <taxon>Dankookia</taxon>
    </lineage>
</organism>
<dbReference type="AlphaFoldDB" id="A0A4R5QER4"/>
<protein>
    <submittedName>
        <fullName evidence="1">Uncharacterized protein</fullName>
    </submittedName>
</protein>
<dbReference type="OrthoDB" id="7252815at2"/>
<dbReference type="RefSeq" id="WP_133290036.1">
    <property type="nucleotide sequence ID" value="NZ_SMSJ01000025.1"/>
</dbReference>
<name>A0A4R5QER4_9PROT</name>